<dbReference type="AlphaFoldDB" id="A0A0L8FGT8"/>
<dbReference type="EMBL" id="KQ432063">
    <property type="protein sequence ID" value="KOF62918.1"/>
    <property type="molecule type" value="Genomic_DNA"/>
</dbReference>
<organism evidence="1">
    <name type="scientific">Octopus bimaculoides</name>
    <name type="common">California two-spotted octopus</name>
    <dbReference type="NCBI Taxonomy" id="37653"/>
    <lineage>
        <taxon>Eukaryota</taxon>
        <taxon>Metazoa</taxon>
        <taxon>Spiralia</taxon>
        <taxon>Lophotrochozoa</taxon>
        <taxon>Mollusca</taxon>
        <taxon>Cephalopoda</taxon>
        <taxon>Coleoidea</taxon>
        <taxon>Octopodiformes</taxon>
        <taxon>Octopoda</taxon>
        <taxon>Incirrata</taxon>
        <taxon>Octopodidae</taxon>
        <taxon>Octopus</taxon>
    </lineage>
</organism>
<gene>
    <name evidence="1" type="ORF">OCBIM_22021261mg</name>
</gene>
<reference evidence="1" key="1">
    <citation type="submission" date="2015-07" db="EMBL/GenBank/DDBJ databases">
        <title>MeaNS - Measles Nucleotide Surveillance Program.</title>
        <authorList>
            <person name="Tran T."/>
            <person name="Druce J."/>
        </authorList>
    </citation>
    <scope>NUCLEOTIDE SEQUENCE</scope>
    <source>
        <strain evidence="1">UCB-OBI-ISO-001</strain>
        <tissue evidence="1">Gonad</tissue>
    </source>
</reference>
<protein>
    <submittedName>
        <fullName evidence="1">Uncharacterized protein</fullName>
    </submittedName>
</protein>
<accession>A0A0L8FGT8</accession>
<name>A0A0L8FGT8_OCTBM</name>
<sequence length="82" mass="9429">MHMLSATKGHAQLVKIKQQTSKSVVLSRIFTIAHLLYQDKTMFMITLNNQLRSKAMRATAWYCIRAYILSVNHKPERGAHSN</sequence>
<evidence type="ECO:0000313" key="1">
    <source>
        <dbReference type="EMBL" id="KOF62918.1"/>
    </source>
</evidence>
<proteinExistence type="predicted"/>